<dbReference type="CDD" id="cd00830">
    <property type="entry name" value="KAS_III"/>
    <property type="match status" value="1"/>
</dbReference>
<evidence type="ECO:0000256" key="2">
    <source>
        <dbReference type="ARBA" id="ARBA00022679"/>
    </source>
</evidence>
<feature type="domain" description="Beta-ketoacyl-[acyl-carrier-protein] synthase III C-terminal" evidence="4">
    <location>
        <begin position="247"/>
        <end position="336"/>
    </location>
</feature>
<gene>
    <name evidence="6" type="ORF">VSS16_18275</name>
</gene>
<dbReference type="Proteomes" id="UP001585080">
    <property type="component" value="Unassembled WGS sequence"/>
</dbReference>
<reference evidence="6 7" key="1">
    <citation type="submission" date="2024-01" db="EMBL/GenBank/DDBJ databases">
        <title>Genome mining of biosynthetic gene clusters to explore secondary metabolites of Streptomyces sp.</title>
        <authorList>
            <person name="Baig A."/>
            <person name="Ajitkumar Shintre N."/>
            <person name="Kumar H."/>
            <person name="Anbarasu A."/>
            <person name="Ramaiah S."/>
        </authorList>
    </citation>
    <scope>NUCLEOTIDE SEQUENCE [LARGE SCALE GENOMIC DNA]</scope>
    <source>
        <strain evidence="6 7">A57</strain>
    </source>
</reference>
<dbReference type="PANTHER" id="PTHR34069">
    <property type="entry name" value="3-OXOACYL-[ACYL-CARRIER-PROTEIN] SYNTHASE 3"/>
    <property type="match status" value="1"/>
</dbReference>
<keyword evidence="3" id="KW-0012">Acyltransferase</keyword>
<keyword evidence="2" id="KW-0808">Transferase</keyword>
<dbReference type="InterPro" id="IPR013751">
    <property type="entry name" value="ACP_syn_III_N"/>
</dbReference>
<dbReference type="Pfam" id="PF08545">
    <property type="entry name" value="ACP_syn_III"/>
    <property type="match status" value="1"/>
</dbReference>
<evidence type="ECO:0000259" key="4">
    <source>
        <dbReference type="Pfam" id="PF08541"/>
    </source>
</evidence>
<dbReference type="NCBIfam" id="NF006829">
    <property type="entry name" value="PRK09352.1"/>
    <property type="match status" value="1"/>
</dbReference>
<keyword evidence="7" id="KW-1185">Reference proteome</keyword>
<dbReference type="RefSeq" id="WP_376733349.1">
    <property type="nucleotide sequence ID" value="NZ_JAYMRP010000014.1"/>
</dbReference>
<evidence type="ECO:0000256" key="3">
    <source>
        <dbReference type="ARBA" id="ARBA00023315"/>
    </source>
</evidence>
<feature type="domain" description="Beta-ketoacyl-[acyl-carrier-protein] synthase III N-terminal" evidence="5">
    <location>
        <begin position="114"/>
        <end position="192"/>
    </location>
</feature>
<dbReference type="PANTHER" id="PTHR34069:SF2">
    <property type="entry name" value="BETA-KETOACYL-[ACYL-CARRIER-PROTEIN] SYNTHASE III"/>
    <property type="match status" value="1"/>
</dbReference>
<organism evidence="6 7">
    <name type="scientific">Streptomyces broussonetiae</name>
    <dbReference type="NCBI Taxonomy" id="2686304"/>
    <lineage>
        <taxon>Bacteria</taxon>
        <taxon>Bacillati</taxon>
        <taxon>Actinomycetota</taxon>
        <taxon>Actinomycetes</taxon>
        <taxon>Kitasatosporales</taxon>
        <taxon>Streptomycetaceae</taxon>
        <taxon>Streptomyces</taxon>
    </lineage>
</organism>
<protein>
    <submittedName>
        <fullName evidence="6">Ketoacyl-ACP synthase III</fullName>
    </submittedName>
</protein>
<evidence type="ECO:0000313" key="7">
    <source>
        <dbReference type="Proteomes" id="UP001585080"/>
    </source>
</evidence>
<comment type="caution">
    <text evidence="6">The sequence shown here is derived from an EMBL/GenBank/DDBJ whole genome shotgun (WGS) entry which is preliminary data.</text>
</comment>
<dbReference type="Pfam" id="PF08541">
    <property type="entry name" value="ACP_syn_III_C"/>
    <property type="match status" value="1"/>
</dbReference>
<evidence type="ECO:0000259" key="5">
    <source>
        <dbReference type="Pfam" id="PF08545"/>
    </source>
</evidence>
<proteinExistence type="predicted"/>
<dbReference type="InterPro" id="IPR013747">
    <property type="entry name" value="ACP_syn_III_C"/>
</dbReference>
<sequence>MTTTAHTPYGVGIRAIGGHVPERVVTNADLEQLLDTTDAWIEEHIGIRERRWSAPDEQTSDLGAAALRDACARAGVTPDSIDLLICGTFTPDHMLPAAAVAIGRKLGLTGTPGFDVNSGGCPGGTFALDVGAKYLLSGGYRRIAVVLADTVTKTLDPEDRATGVIFGDAAACYLLEPCAVGTGVTPALLRSDARAYETAFVKREQRVWSTDGSPKKSGFGDNFTHMHGRSVREFALDIMPGFVLELLEHHGLTTEDIDLLVFHQANHHLLRILREKLGLPAERTAENVRRLGNTSGAGVPLALRDALDEGRVKAGDTVVLASFGAGMSHGGTVIRWPAESDFLDPAR</sequence>
<dbReference type="Gene3D" id="3.40.47.10">
    <property type="match status" value="1"/>
</dbReference>
<evidence type="ECO:0000313" key="6">
    <source>
        <dbReference type="EMBL" id="MFB8774650.1"/>
    </source>
</evidence>
<accession>A0ABV5ECR2</accession>
<name>A0ABV5ECR2_9ACTN</name>
<dbReference type="EMBL" id="JAYMRP010000014">
    <property type="protein sequence ID" value="MFB8774650.1"/>
    <property type="molecule type" value="Genomic_DNA"/>
</dbReference>
<evidence type="ECO:0000256" key="1">
    <source>
        <dbReference type="ARBA" id="ARBA00022490"/>
    </source>
</evidence>
<keyword evidence="1" id="KW-0963">Cytoplasm</keyword>
<dbReference type="InterPro" id="IPR016039">
    <property type="entry name" value="Thiolase-like"/>
</dbReference>
<dbReference type="SUPFAM" id="SSF53901">
    <property type="entry name" value="Thiolase-like"/>
    <property type="match status" value="1"/>
</dbReference>